<evidence type="ECO:0000256" key="7">
    <source>
        <dbReference type="SAM" id="MobiDB-lite"/>
    </source>
</evidence>
<evidence type="ECO:0000256" key="1">
    <source>
        <dbReference type="ARBA" id="ARBA00004141"/>
    </source>
</evidence>
<evidence type="ECO:0000256" key="8">
    <source>
        <dbReference type="SAM" id="Phobius"/>
    </source>
</evidence>
<keyword evidence="12" id="KW-1185">Reference proteome</keyword>
<dbReference type="PANTHER" id="PTHR43731:SF14">
    <property type="entry name" value="PRESENILIN-ASSOCIATED RHOMBOID-LIKE PROTEIN, MITOCHONDRIAL"/>
    <property type="match status" value="1"/>
</dbReference>
<dbReference type="InterPro" id="IPR050925">
    <property type="entry name" value="Rhomboid_protease_S54"/>
</dbReference>
<dbReference type="GO" id="GO:0006508">
    <property type="term" value="P:proteolysis"/>
    <property type="evidence" value="ECO:0007669"/>
    <property type="project" value="UniProtKB-KW"/>
</dbReference>
<dbReference type="InterPro" id="IPR022764">
    <property type="entry name" value="Peptidase_S54_rhomboid_dom"/>
</dbReference>
<feature type="domain" description="Peptidase S54 rhomboid" evidence="9">
    <location>
        <begin position="66"/>
        <end position="209"/>
    </location>
</feature>
<feature type="transmembrane region" description="Helical" evidence="8">
    <location>
        <begin position="79"/>
        <end position="101"/>
    </location>
</feature>
<keyword evidence="5 8" id="KW-1133">Transmembrane helix</keyword>
<evidence type="ECO:0000256" key="3">
    <source>
        <dbReference type="ARBA" id="ARBA00022692"/>
    </source>
</evidence>
<dbReference type="Pfam" id="PF20216">
    <property type="entry name" value="DUF6576"/>
    <property type="match status" value="1"/>
</dbReference>
<name>A0A1B1Y4E8_9FLAO</name>
<evidence type="ECO:0000259" key="9">
    <source>
        <dbReference type="Pfam" id="PF01694"/>
    </source>
</evidence>
<dbReference type="RefSeq" id="WP_068824923.1">
    <property type="nucleotide sequence ID" value="NZ_CP014224.1"/>
</dbReference>
<evidence type="ECO:0000256" key="5">
    <source>
        <dbReference type="ARBA" id="ARBA00022989"/>
    </source>
</evidence>
<dbReference type="STRING" id="1790137.AXE80_04695"/>
<feature type="transmembrane region" description="Helical" evidence="8">
    <location>
        <begin position="108"/>
        <end position="127"/>
    </location>
</feature>
<gene>
    <name evidence="11" type="ORF">AXE80_04695</name>
</gene>
<dbReference type="SUPFAM" id="SSF144091">
    <property type="entry name" value="Rhomboid-like"/>
    <property type="match status" value="1"/>
</dbReference>
<evidence type="ECO:0000313" key="12">
    <source>
        <dbReference type="Proteomes" id="UP000092967"/>
    </source>
</evidence>
<comment type="subcellular location">
    <subcellularLocation>
        <location evidence="1">Membrane</location>
        <topology evidence="1">Multi-pass membrane protein</topology>
    </subcellularLocation>
</comment>
<keyword evidence="11" id="KW-0645">Protease</keyword>
<evidence type="ECO:0000256" key="2">
    <source>
        <dbReference type="ARBA" id="ARBA00009045"/>
    </source>
</evidence>
<accession>A0A1B1Y4E8</accession>
<comment type="similarity">
    <text evidence="2">Belongs to the peptidase S54 family.</text>
</comment>
<dbReference type="Pfam" id="PF01694">
    <property type="entry name" value="Rhomboid"/>
    <property type="match status" value="1"/>
</dbReference>
<sequence length="281" mass="31937">MNDIFAQIKHKYQYGSVVEKLIFINIAVFILTYLLGSLGWLFGTNGNAFYTWLSLPASVDEFLIKPWTLVTYGFMHGGFIHLLFNLIFLYYIGNLFVDYFIPKKLLSFYLWGTVFGGLVFIFSYNFFPALQSQNATLVGASSGIMAILIGLTTYMPNYELKLRFIGFVKLWVIALIFVALDLVQLPDGNAGGHLAHLGGALFGFLAIYYQNKFSISNPFKNTFKRKSPLKTSYKSNHKRKPAPTPSEVQQKINIILEKISKSGYDSLSKEEKEFLFQQGKK</sequence>
<evidence type="ECO:0000256" key="4">
    <source>
        <dbReference type="ARBA" id="ARBA00022801"/>
    </source>
</evidence>
<dbReference type="OrthoDB" id="680602at2"/>
<evidence type="ECO:0000259" key="10">
    <source>
        <dbReference type="Pfam" id="PF20216"/>
    </source>
</evidence>
<feature type="transmembrane region" description="Helical" evidence="8">
    <location>
        <begin position="164"/>
        <end position="184"/>
    </location>
</feature>
<feature type="region of interest" description="Disordered" evidence="7">
    <location>
        <begin position="227"/>
        <end position="247"/>
    </location>
</feature>
<evidence type="ECO:0000313" key="11">
    <source>
        <dbReference type="EMBL" id="ANW95617.1"/>
    </source>
</evidence>
<organism evidence="11 12">
    <name type="scientific">Wenyingzhuangia fucanilytica</name>
    <dbReference type="NCBI Taxonomy" id="1790137"/>
    <lineage>
        <taxon>Bacteria</taxon>
        <taxon>Pseudomonadati</taxon>
        <taxon>Bacteroidota</taxon>
        <taxon>Flavobacteriia</taxon>
        <taxon>Flavobacteriales</taxon>
        <taxon>Flavobacteriaceae</taxon>
        <taxon>Wenyingzhuangia</taxon>
    </lineage>
</organism>
<dbReference type="GO" id="GO:0004252">
    <property type="term" value="F:serine-type endopeptidase activity"/>
    <property type="evidence" value="ECO:0007669"/>
    <property type="project" value="InterPro"/>
</dbReference>
<protein>
    <submittedName>
        <fullName evidence="11">Rhomboid family intramembrane serine protease</fullName>
    </submittedName>
</protein>
<feature type="transmembrane region" description="Helical" evidence="8">
    <location>
        <begin position="21"/>
        <end position="42"/>
    </location>
</feature>
<evidence type="ECO:0000256" key="6">
    <source>
        <dbReference type="ARBA" id="ARBA00023136"/>
    </source>
</evidence>
<feature type="transmembrane region" description="Helical" evidence="8">
    <location>
        <begin position="133"/>
        <end position="152"/>
    </location>
</feature>
<dbReference type="KEGG" id="wfu:AXE80_04695"/>
<dbReference type="Proteomes" id="UP000092967">
    <property type="component" value="Chromosome"/>
</dbReference>
<feature type="domain" description="DUF6576" evidence="10">
    <location>
        <begin position="248"/>
        <end position="275"/>
    </location>
</feature>
<dbReference type="EMBL" id="CP014224">
    <property type="protein sequence ID" value="ANW95617.1"/>
    <property type="molecule type" value="Genomic_DNA"/>
</dbReference>
<feature type="transmembrane region" description="Helical" evidence="8">
    <location>
        <begin position="190"/>
        <end position="209"/>
    </location>
</feature>
<keyword evidence="6 8" id="KW-0472">Membrane</keyword>
<keyword evidence="3 8" id="KW-0812">Transmembrane</keyword>
<dbReference type="InterPro" id="IPR035952">
    <property type="entry name" value="Rhomboid-like_sf"/>
</dbReference>
<reference evidence="11 12" key="1">
    <citation type="submission" date="2016-02" db="EMBL/GenBank/DDBJ databases">
        <authorList>
            <person name="Wen L."/>
            <person name="He K."/>
            <person name="Yang H."/>
        </authorList>
    </citation>
    <scope>NUCLEOTIDE SEQUENCE [LARGE SCALE GENOMIC DNA]</scope>
    <source>
        <strain evidence="11 12">CZ1127</strain>
    </source>
</reference>
<keyword evidence="4" id="KW-0378">Hydrolase</keyword>
<dbReference type="AlphaFoldDB" id="A0A1B1Y4E8"/>
<dbReference type="Gene3D" id="1.20.1540.10">
    <property type="entry name" value="Rhomboid-like"/>
    <property type="match status" value="1"/>
</dbReference>
<dbReference type="GO" id="GO:0016020">
    <property type="term" value="C:membrane"/>
    <property type="evidence" value="ECO:0007669"/>
    <property type="project" value="UniProtKB-SubCell"/>
</dbReference>
<dbReference type="PANTHER" id="PTHR43731">
    <property type="entry name" value="RHOMBOID PROTEASE"/>
    <property type="match status" value="1"/>
</dbReference>
<proteinExistence type="inferred from homology"/>
<dbReference type="InterPro" id="IPR046483">
    <property type="entry name" value="DUF6576"/>
</dbReference>